<dbReference type="PANTHER" id="PTHR33692">
    <property type="entry name" value="RIBOSOME MATURATION FACTOR RIMM"/>
    <property type="match status" value="1"/>
</dbReference>
<dbReference type="InterPro" id="IPR056792">
    <property type="entry name" value="PRC_RimM"/>
</dbReference>
<organism evidence="9 10">
    <name type="scientific">Lampropedia hyalina DSM 16112</name>
    <dbReference type="NCBI Taxonomy" id="1122156"/>
    <lineage>
        <taxon>Bacteria</taxon>
        <taxon>Pseudomonadati</taxon>
        <taxon>Pseudomonadota</taxon>
        <taxon>Betaproteobacteria</taxon>
        <taxon>Burkholderiales</taxon>
        <taxon>Comamonadaceae</taxon>
        <taxon>Lampropedia</taxon>
    </lineage>
</organism>
<keyword evidence="10" id="KW-1185">Reference proteome</keyword>
<reference evidence="9 10" key="1">
    <citation type="submission" date="2016-11" db="EMBL/GenBank/DDBJ databases">
        <authorList>
            <person name="Jaros S."/>
            <person name="Januszkiewicz K."/>
            <person name="Wedrychowicz H."/>
        </authorList>
    </citation>
    <scope>NUCLEOTIDE SEQUENCE [LARGE SCALE GENOMIC DNA]</scope>
    <source>
        <strain evidence="9 10">DSM 16112</strain>
    </source>
</reference>
<dbReference type="HAMAP" id="MF_00014">
    <property type="entry name" value="Ribosome_mat_RimM"/>
    <property type="match status" value="1"/>
</dbReference>
<dbReference type="PANTHER" id="PTHR33692:SF1">
    <property type="entry name" value="RIBOSOME MATURATION FACTOR RIMM"/>
    <property type="match status" value="1"/>
</dbReference>
<dbReference type="Gene3D" id="2.30.30.240">
    <property type="entry name" value="PRC-barrel domain"/>
    <property type="match status" value="1"/>
</dbReference>
<evidence type="ECO:0000256" key="4">
    <source>
        <dbReference type="ARBA" id="ARBA00023186"/>
    </source>
</evidence>
<dbReference type="Pfam" id="PF24986">
    <property type="entry name" value="PRC_RimM"/>
    <property type="match status" value="1"/>
</dbReference>
<evidence type="ECO:0000256" key="5">
    <source>
        <dbReference type="HAMAP-Rule" id="MF_00014"/>
    </source>
</evidence>
<dbReference type="Gene3D" id="2.40.30.60">
    <property type="entry name" value="RimM"/>
    <property type="match status" value="1"/>
</dbReference>
<comment type="subcellular location">
    <subcellularLocation>
        <location evidence="5">Cytoplasm</location>
    </subcellularLocation>
</comment>
<dbReference type="InterPro" id="IPR011033">
    <property type="entry name" value="PRC_barrel-like_sf"/>
</dbReference>
<gene>
    <name evidence="5" type="primary">rimM</name>
    <name evidence="9" type="ORF">SAMN02745117_02157</name>
</gene>
<evidence type="ECO:0000259" key="8">
    <source>
        <dbReference type="Pfam" id="PF24986"/>
    </source>
</evidence>
<evidence type="ECO:0000256" key="6">
    <source>
        <dbReference type="SAM" id="MobiDB-lite"/>
    </source>
</evidence>
<feature type="domain" description="RimM N-terminal" evidence="7">
    <location>
        <begin position="39"/>
        <end position="127"/>
    </location>
</feature>
<dbReference type="InterPro" id="IPR036976">
    <property type="entry name" value="RimM_N_sf"/>
</dbReference>
<feature type="region of interest" description="Disordered" evidence="6">
    <location>
        <begin position="1"/>
        <end position="20"/>
    </location>
</feature>
<proteinExistence type="inferred from homology"/>
<keyword evidence="2 5" id="KW-0690">Ribosome biogenesis</keyword>
<dbReference type="AlphaFoldDB" id="A0A1M5CHG7"/>
<dbReference type="InterPro" id="IPR011961">
    <property type="entry name" value="RimM"/>
</dbReference>
<comment type="domain">
    <text evidence="5">The PRC barrel domain binds ribosomal protein uS19.</text>
</comment>
<dbReference type="NCBIfam" id="TIGR02273">
    <property type="entry name" value="16S_RimM"/>
    <property type="match status" value="1"/>
</dbReference>
<dbReference type="OrthoDB" id="9783509at2"/>
<dbReference type="SUPFAM" id="SSF50346">
    <property type="entry name" value="PRC-barrel domain"/>
    <property type="match status" value="1"/>
</dbReference>
<keyword evidence="3 5" id="KW-0698">rRNA processing</keyword>
<dbReference type="Proteomes" id="UP000184327">
    <property type="component" value="Unassembled WGS sequence"/>
</dbReference>
<sequence length="213" mass="23784">MNRRHPSHTPAPKPLPAPTASVWDDLRLPTEWPDDAVEVGRVLGAWGVKGWVKLLPFSADPETLLSARRWFLRPAERGARVFDGDLQVQIAHVRVHTDTLVAQIDAIADRDLAEALKGARIFVLREDFPALDNEDEFYWVDLLGLQVINREGVRLGVVKELISNGPQSVLVVQDGATASGEKATQRLIPFVDAYIDKVDRAAQSIHVDWQPDY</sequence>
<keyword evidence="1 5" id="KW-0963">Cytoplasm</keyword>
<dbReference type="GO" id="GO:0043022">
    <property type="term" value="F:ribosome binding"/>
    <property type="evidence" value="ECO:0007669"/>
    <property type="project" value="InterPro"/>
</dbReference>
<dbReference type="SUPFAM" id="SSF50447">
    <property type="entry name" value="Translation proteins"/>
    <property type="match status" value="1"/>
</dbReference>
<dbReference type="GO" id="GO:0006364">
    <property type="term" value="P:rRNA processing"/>
    <property type="evidence" value="ECO:0007669"/>
    <property type="project" value="UniProtKB-UniRule"/>
</dbReference>
<comment type="function">
    <text evidence="5">An accessory protein needed during the final step in the assembly of 30S ribosomal subunit, possibly for assembly of the head region. Essential for efficient processing of 16S rRNA. May be needed both before and after RbfA during the maturation of 16S rRNA. It has affinity for free ribosomal 30S subunits but not for 70S ribosomes.</text>
</comment>
<comment type="similarity">
    <text evidence="5">Belongs to the RimM family.</text>
</comment>
<dbReference type="InterPro" id="IPR009000">
    <property type="entry name" value="Transl_B-barrel_sf"/>
</dbReference>
<protein>
    <recommendedName>
        <fullName evidence="5">Ribosome maturation factor RimM</fullName>
    </recommendedName>
</protein>
<accession>A0A1M5CHG7</accession>
<dbReference type="EMBL" id="FQUZ01000027">
    <property type="protein sequence ID" value="SHF53842.1"/>
    <property type="molecule type" value="Genomic_DNA"/>
</dbReference>
<name>A0A1M5CHG7_9BURK</name>
<dbReference type="GO" id="GO:0042274">
    <property type="term" value="P:ribosomal small subunit biogenesis"/>
    <property type="evidence" value="ECO:0007669"/>
    <property type="project" value="UniProtKB-UniRule"/>
</dbReference>
<comment type="subunit">
    <text evidence="5">Binds ribosomal protein uS19.</text>
</comment>
<evidence type="ECO:0000313" key="9">
    <source>
        <dbReference type="EMBL" id="SHF53842.1"/>
    </source>
</evidence>
<dbReference type="GO" id="GO:0005840">
    <property type="term" value="C:ribosome"/>
    <property type="evidence" value="ECO:0007669"/>
    <property type="project" value="InterPro"/>
</dbReference>
<evidence type="ECO:0000256" key="3">
    <source>
        <dbReference type="ARBA" id="ARBA00022552"/>
    </source>
</evidence>
<dbReference type="Pfam" id="PF01782">
    <property type="entry name" value="RimM"/>
    <property type="match status" value="1"/>
</dbReference>
<feature type="domain" description="Ribosome maturation factor RimM PRC barrel" evidence="8">
    <location>
        <begin position="139"/>
        <end position="212"/>
    </location>
</feature>
<evidence type="ECO:0000256" key="1">
    <source>
        <dbReference type="ARBA" id="ARBA00022490"/>
    </source>
</evidence>
<dbReference type="STRING" id="1122156.SAMN02745117_02157"/>
<dbReference type="GO" id="GO:0005737">
    <property type="term" value="C:cytoplasm"/>
    <property type="evidence" value="ECO:0007669"/>
    <property type="project" value="UniProtKB-SubCell"/>
</dbReference>
<evidence type="ECO:0000256" key="2">
    <source>
        <dbReference type="ARBA" id="ARBA00022517"/>
    </source>
</evidence>
<keyword evidence="4 5" id="KW-0143">Chaperone</keyword>
<evidence type="ECO:0000313" key="10">
    <source>
        <dbReference type="Proteomes" id="UP000184327"/>
    </source>
</evidence>
<evidence type="ECO:0000259" key="7">
    <source>
        <dbReference type="Pfam" id="PF01782"/>
    </source>
</evidence>
<dbReference type="InterPro" id="IPR002676">
    <property type="entry name" value="RimM_N"/>
</dbReference>